<dbReference type="EMBL" id="CP003696">
    <property type="protein sequence ID" value="AGP31920.1"/>
    <property type="molecule type" value="Genomic_DNA"/>
</dbReference>
<proteinExistence type="inferred from homology"/>
<gene>
    <name evidence="6" type="ORF">A606_11405</name>
</gene>
<reference evidence="6 7" key="1">
    <citation type="submission" date="2012-06" db="EMBL/GenBank/DDBJ databases">
        <title>Complete genome sequence of Corynebacterium terpenotabidum Y-11 (=DSM 44721).</title>
        <authorList>
            <person name="Ruckert C."/>
            <person name="Albersmeier A."/>
            <person name="Al-Dilaimi A."/>
            <person name="Szczepanowski R."/>
            <person name="Kalinowski J."/>
        </authorList>
    </citation>
    <scope>NUCLEOTIDE SEQUENCE [LARGE SCALE GENOMIC DNA]</scope>
    <source>
        <strain evidence="6 7">Y-11</strain>
    </source>
</reference>
<evidence type="ECO:0000256" key="3">
    <source>
        <dbReference type="SAM" id="MobiDB-lite"/>
    </source>
</evidence>
<keyword evidence="4" id="KW-1133">Transmembrane helix</keyword>
<organism evidence="6 7">
    <name type="scientific">Corynebacterium terpenotabidum Y-11</name>
    <dbReference type="NCBI Taxonomy" id="1200352"/>
    <lineage>
        <taxon>Bacteria</taxon>
        <taxon>Bacillati</taxon>
        <taxon>Actinomycetota</taxon>
        <taxon>Actinomycetes</taxon>
        <taxon>Mycobacteriales</taxon>
        <taxon>Corynebacteriaceae</taxon>
        <taxon>Corynebacterium</taxon>
    </lineage>
</organism>
<dbReference type="Proteomes" id="UP000014809">
    <property type="component" value="Chromosome"/>
</dbReference>
<dbReference type="RefSeq" id="WP_020442268.1">
    <property type="nucleotide sequence ID" value="NC_021663.1"/>
</dbReference>
<keyword evidence="7" id="KW-1185">Reference proteome</keyword>
<feature type="compositionally biased region" description="Low complexity" evidence="3">
    <location>
        <begin position="95"/>
        <end position="117"/>
    </location>
</feature>
<dbReference type="Pfam" id="PF26580">
    <property type="entry name" value="Mtb12_C"/>
    <property type="match status" value="1"/>
</dbReference>
<feature type="compositionally biased region" description="Low complexity" evidence="3">
    <location>
        <begin position="62"/>
        <end position="85"/>
    </location>
</feature>
<dbReference type="KEGG" id="cter:A606_11405"/>
<dbReference type="HOGENOM" id="CLU_070759_0_0_11"/>
<evidence type="ECO:0000313" key="6">
    <source>
        <dbReference type="EMBL" id="AGP31920.1"/>
    </source>
</evidence>
<keyword evidence="4" id="KW-0812">Transmembrane</keyword>
<comment type="similarity">
    <text evidence="2">Belongs to the MTB12 family.</text>
</comment>
<feature type="transmembrane region" description="Helical" evidence="4">
    <location>
        <begin position="15"/>
        <end position="37"/>
    </location>
</feature>
<dbReference type="InterPro" id="IPR058644">
    <property type="entry name" value="Mtb12-like_C"/>
</dbReference>
<evidence type="ECO:0000313" key="7">
    <source>
        <dbReference type="Proteomes" id="UP000014809"/>
    </source>
</evidence>
<keyword evidence="4" id="KW-0472">Membrane</keyword>
<feature type="domain" description="Low molecular weight antigen MTB12-like C-terminal" evidence="5">
    <location>
        <begin position="112"/>
        <end position="222"/>
    </location>
</feature>
<evidence type="ECO:0000256" key="2">
    <source>
        <dbReference type="ARBA" id="ARBA00093774"/>
    </source>
</evidence>
<sequence length="227" mass="22895">MPGSAPPPTVDRRTILLSVLLSTLATSLVIALGIIALNSGDTGNQIVSLSPSAAGDAPADRSSTATSSATATASSRTTASTTSTGTPGGTGSGTGAASTTEPSSGTSTTTVPTPTASELGEIVHLLTATDASDEEKSRYIEASDALIVPQTVSRIGLFRAPRGGSEVTGPVERDGDTVTAQLHAWSQGIPDVSMPIQFVYRDGTWRLSSSSICSGVRTVGLPIYCNA</sequence>
<keyword evidence="1" id="KW-0732">Signal</keyword>
<name>S4XJJ3_9CORY</name>
<dbReference type="STRING" id="1200352.A606_11405"/>
<feature type="region of interest" description="Disordered" evidence="3">
    <location>
        <begin position="51"/>
        <end position="118"/>
    </location>
</feature>
<dbReference type="eggNOG" id="ENOG5031W3T">
    <property type="taxonomic scope" value="Bacteria"/>
</dbReference>
<accession>S4XJJ3</accession>
<dbReference type="PATRIC" id="fig|1200352.3.peg.2338"/>
<evidence type="ECO:0000259" key="5">
    <source>
        <dbReference type="Pfam" id="PF26580"/>
    </source>
</evidence>
<dbReference type="AlphaFoldDB" id="S4XJJ3"/>
<dbReference type="OrthoDB" id="4375957at2"/>
<evidence type="ECO:0000256" key="1">
    <source>
        <dbReference type="ARBA" id="ARBA00022729"/>
    </source>
</evidence>
<protein>
    <recommendedName>
        <fullName evidence="5">Low molecular weight antigen MTB12-like C-terminal domain-containing protein</fullName>
    </recommendedName>
</protein>
<evidence type="ECO:0000256" key="4">
    <source>
        <dbReference type="SAM" id="Phobius"/>
    </source>
</evidence>